<gene>
    <name evidence="2" type="primary">TV42_04675</name>
    <name evidence="2" type="ORF">TNCT_413611</name>
</gene>
<keyword evidence="3" id="KW-1185">Reference proteome</keyword>
<evidence type="ECO:0000313" key="3">
    <source>
        <dbReference type="Proteomes" id="UP000887116"/>
    </source>
</evidence>
<comment type="caution">
    <text evidence="2">The sequence shown here is derived from an EMBL/GenBank/DDBJ whole genome shotgun (WGS) entry which is preliminary data.</text>
</comment>
<organism evidence="2 3">
    <name type="scientific">Trichonephila clavata</name>
    <name type="common">Joro spider</name>
    <name type="synonym">Nephila clavata</name>
    <dbReference type="NCBI Taxonomy" id="2740835"/>
    <lineage>
        <taxon>Eukaryota</taxon>
        <taxon>Metazoa</taxon>
        <taxon>Ecdysozoa</taxon>
        <taxon>Arthropoda</taxon>
        <taxon>Chelicerata</taxon>
        <taxon>Arachnida</taxon>
        <taxon>Araneae</taxon>
        <taxon>Araneomorphae</taxon>
        <taxon>Entelegynae</taxon>
        <taxon>Araneoidea</taxon>
        <taxon>Nephilidae</taxon>
        <taxon>Trichonephila</taxon>
    </lineage>
</organism>
<feature type="transmembrane region" description="Helical" evidence="1">
    <location>
        <begin position="149"/>
        <end position="173"/>
    </location>
</feature>
<evidence type="ECO:0000256" key="1">
    <source>
        <dbReference type="SAM" id="Phobius"/>
    </source>
</evidence>
<keyword evidence="1" id="KW-0472">Membrane</keyword>
<protein>
    <submittedName>
        <fullName evidence="2">Uncharacterized protein</fullName>
    </submittedName>
</protein>
<dbReference type="AlphaFoldDB" id="A0A8X6HJX3"/>
<reference evidence="2" key="1">
    <citation type="submission" date="2020-07" db="EMBL/GenBank/DDBJ databases">
        <title>Multicomponent nature underlies the extraordinary mechanical properties of spider dragline silk.</title>
        <authorList>
            <person name="Kono N."/>
            <person name="Nakamura H."/>
            <person name="Mori M."/>
            <person name="Yoshida Y."/>
            <person name="Ohtoshi R."/>
            <person name="Malay A.D."/>
            <person name="Moran D.A.P."/>
            <person name="Tomita M."/>
            <person name="Numata K."/>
            <person name="Arakawa K."/>
        </authorList>
    </citation>
    <scope>NUCLEOTIDE SEQUENCE</scope>
</reference>
<keyword evidence="1" id="KW-1133">Transmembrane helix</keyword>
<dbReference type="EMBL" id="BMAO01008523">
    <property type="protein sequence ID" value="GFR24468.1"/>
    <property type="molecule type" value="Genomic_DNA"/>
</dbReference>
<name>A0A8X6HJX3_TRICU</name>
<evidence type="ECO:0000313" key="2">
    <source>
        <dbReference type="EMBL" id="GFR24468.1"/>
    </source>
</evidence>
<proteinExistence type="predicted"/>
<dbReference type="Proteomes" id="UP000887116">
    <property type="component" value="Unassembled WGS sequence"/>
</dbReference>
<sequence>MSGAYESLKETYGNFQKYVKYSTIPAIEKSDNSRVPQNSFYKSVYYIDSALGPIKDMIVGVNYDSDTPTMCLGRRNKRVYGKRYNLDHANIANLLLVLYTGFAYVTYLPYKLFSYLKGIDGPKSLVEYANNLQGNAETHGEPLAKFLSLALSCIISAFIWAPALVITPLVWVVDKVASKFSGVKEPEAVNPHENGVNA</sequence>
<feature type="transmembrane region" description="Helical" evidence="1">
    <location>
        <begin position="91"/>
        <end position="110"/>
    </location>
</feature>
<accession>A0A8X6HJX3</accession>
<keyword evidence="1" id="KW-0812">Transmembrane</keyword>